<dbReference type="EMBL" id="JBHTIS010000240">
    <property type="protein sequence ID" value="MFD1045230.1"/>
    <property type="molecule type" value="Genomic_DNA"/>
</dbReference>
<keyword evidence="2" id="KW-1185">Reference proteome</keyword>
<reference evidence="2" key="1">
    <citation type="journal article" date="2019" name="Int. J. Syst. Evol. Microbiol.">
        <title>The Global Catalogue of Microorganisms (GCM) 10K type strain sequencing project: providing services to taxonomists for standard genome sequencing and annotation.</title>
        <authorList>
            <consortium name="The Broad Institute Genomics Platform"/>
            <consortium name="The Broad Institute Genome Sequencing Center for Infectious Disease"/>
            <person name="Wu L."/>
            <person name="Ma J."/>
        </authorList>
    </citation>
    <scope>NUCLEOTIDE SEQUENCE [LARGE SCALE GENOMIC DNA]</scope>
    <source>
        <strain evidence="2">JCM 31486</strain>
    </source>
</reference>
<sequence>AQAVDIVTRCTDRALDTLDTVSQVRLRDLMMPIWAEFYYELVFAEPCPPEARDLIVGNADDVVTALKCCGLRHMDRRERLTAYLVRRIEAGEIPHKLPESFTVQEQAWYLQGAFFNTAVVQSSEAMAHLLMAIAQHRDVQAGLFAGTEDIGHVMDEALRLYPLFGVAHRITTGDIRTGTHTIPTGSVLLFNYAKFHQAGFDHPTFLFPTR</sequence>
<gene>
    <name evidence="1" type="ORF">ACFQ1S_06310</name>
</gene>
<dbReference type="Gene3D" id="1.10.630.10">
    <property type="entry name" value="Cytochrome P450"/>
    <property type="match status" value="1"/>
</dbReference>
<comment type="caution">
    <text evidence="1">The sequence shown here is derived from an EMBL/GenBank/DDBJ whole genome shotgun (WGS) entry which is preliminary data.</text>
</comment>
<protein>
    <submittedName>
        <fullName evidence="1">Cytochrome P450</fullName>
    </submittedName>
</protein>
<feature type="non-terminal residue" evidence="1">
    <location>
        <position position="1"/>
    </location>
</feature>
<proteinExistence type="predicted"/>
<organism evidence="1 2">
    <name type="scientific">Kibdelosporangium lantanae</name>
    <dbReference type="NCBI Taxonomy" id="1497396"/>
    <lineage>
        <taxon>Bacteria</taxon>
        <taxon>Bacillati</taxon>
        <taxon>Actinomycetota</taxon>
        <taxon>Actinomycetes</taxon>
        <taxon>Pseudonocardiales</taxon>
        <taxon>Pseudonocardiaceae</taxon>
        <taxon>Kibdelosporangium</taxon>
    </lineage>
</organism>
<dbReference type="SUPFAM" id="SSF48264">
    <property type="entry name" value="Cytochrome P450"/>
    <property type="match status" value="1"/>
</dbReference>
<dbReference type="InterPro" id="IPR036396">
    <property type="entry name" value="Cyt_P450_sf"/>
</dbReference>
<accession>A0ABW3M5T9</accession>
<evidence type="ECO:0000313" key="1">
    <source>
        <dbReference type="EMBL" id="MFD1045230.1"/>
    </source>
</evidence>
<evidence type="ECO:0000313" key="2">
    <source>
        <dbReference type="Proteomes" id="UP001597045"/>
    </source>
</evidence>
<dbReference type="Proteomes" id="UP001597045">
    <property type="component" value="Unassembled WGS sequence"/>
</dbReference>
<name>A0ABW3M5T9_9PSEU</name>